<feature type="chain" id="PRO_5009192667" description="Transmembrane protein" evidence="2">
    <location>
        <begin position="28"/>
        <end position="419"/>
    </location>
</feature>
<dbReference type="Proteomes" id="UP000095751">
    <property type="component" value="Unassembled WGS sequence"/>
</dbReference>
<gene>
    <name evidence="3" type="ORF">FRACYDRAFT_241654</name>
</gene>
<keyword evidence="4" id="KW-1185">Reference proteome</keyword>
<proteinExistence type="predicted"/>
<sequence length="419" mass="46812">MIMLPQSLRRSWSFGLLVSAAARLVLCLLVLHTQRPGRCGGTINTVDRHSVDRHSVAATGGGVSAFRPPQPQYQQSQTRAKVSSTTIGMIPRLPSSFEYDDEVVFFQRATSTRIVGRDQLERSIEQWESDFRTEVDGDDFGIDANEDDSLRLRQVRLKTSVSTTVSPTTLLMRWNVTYIDPSVSWLVSLSETIPGWTPDFRPYTDKVSEVRKFSYSALGRLFADAVATGKLRVPLACIEGTATCEFREEKNGGDENCTKTKKIKSITEDLAYAQDLNRGAVSNRLCARDLQFFLEVARKPPEYWIDGGGKQGNTRNGDNDSLSLNGSNTNARQQYKYWEDLVTESLPWRSVPGMMDPMYIEGQSEDDLEANLPLVFGTLSVVLVLVFANWIAPNLIGQSLFGAPSYIVPPSKLNDIIRY</sequence>
<feature type="compositionally biased region" description="Polar residues" evidence="1">
    <location>
        <begin position="312"/>
        <end position="326"/>
    </location>
</feature>
<evidence type="ECO:0000313" key="3">
    <source>
        <dbReference type="EMBL" id="OEU13316.1"/>
    </source>
</evidence>
<keyword evidence="2" id="KW-0732">Signal</keyword>
<dbReference type="EMBL" id="KV784361">
    <property type="protein sequence ID" value="OEU13316.1"/>
    <property type="molecule type" value="Genomic_DNA"/>
</dbReference>
<dbReference type="InParanoid" id="A0A1E7F589"/>
<dbReference type="OrthoDB" id="42673at2759"/>
<evidence type="ECO:0008006" key="5">
    <source>
        <dbReference type="Google" id="ProtNLM"/>
    </source>
</evidence>
<protein>
    <recommendedName>
        <fullName evidence="5">Transmembrane protein</fullName>
    </recommendedName>
</protein>
<accession>A0A1E7F589</accession>
<reference evidence="3 4" key="1">
    <citation type="submission" date="2016-09" db="EMBL/GenBank/DDBJ databases">
        <title>Extensive genetic diversity and differential bi-allelic expression allows diatom success in the polar Southern Ocean.</title>
        <authorList>
            <consortium name="DOE Joint Genome Institute"/>
            <person name="Mock T."/>
            <person name="Otillar R.P."/>
            <person name="Strauss J."/>
            <person name="Dupont C."/>
            <person name="Frickenhaus S."/>
            <person name="Maumus F."/>
            <person name="Mcmullan M."/>
            <person name="Sanges R."/>
            <person name="Schmutz J."/>
            <person name="Toseland A."/>
            <person name="Valas R."/>
            <person name="Veluchamy A."/>
            <person name="Ward B.J."/>
            <person name="Allen A."/>
            <person name="Barry K."/>
            <person name="Falciatore A."/>
            <person name="Ferrante M."/>
            <person name="Fortunato A.E."/>
            <person name="Gloeckner G."/>
            <person name="Gruber A."/>
            <person name="Hipkin R."/>
            <person name="Janech M."/>
            <person name="Kroth P."/>
            <person name="Leese F."/>
            <person name="Lindquist E."/>
            <person name="Lyon B.R."/>
            <person name="Martin J."/>
            <person name="Mayer C."/>
            <person name="Parker M."/>
            <person name="Quesneville H."/>
            <person name="Raymond J."/>
            <person name="Uhlig C."/>
            <person name="Valentin K.U."/>
            <person name="Worden A.Z."/>
            <person name="Armbrust E.V."/>
            <person name="Bowler C."/>
            <person name="Green B."/>
            <person name="Moulton V."/>
            <person name="Van Oosterhout C."/>
            <person name="Grigoriev I."/>
        </authorList>
    </citation>
    <scope>NUCLEOTIDE SEQUENCE [LARGE SCALE GENOMIC DNA]</scope>
    <source>
        <strain evidence="3 4">CCMP1102</strain>
    </source>
</reference>
<evidence type="ECO:0000313" key="4">
    <source>
        <dbReference type="Proteomes" id="UP000095751"/>
    </source>
</evidence>
<dbReference type="AlphaFoldDB" id="A0A1E7F589"/>
<evidence type="ECO:0000256" key="2">
    <source>
        <dbReference type="SAM" id="SignalP"/>
    </source>
</evidence>
<name>A0A1E7F589_9STRA</name>
<dbReference type="KEGG" id="fcy:FRACYDRAFT_241654"/>
<evidence type="ECO:0000256" key="1">
    <source>
        <dbReference type="SAM" id="MobiDB-lite"/>
    </source>
</evidence>
<feature type="region of interest" description="Disordered" evidence="1">
    <location>
        <begin position="305"/>
        <end position="326"/>
    </location>
</feature>
<organism evidence="3 4">
    <name type="scientific">Fragilariopsis cylindrus CCMP1102</name>
    <dbReference type="NCBI Taxonomy" id="635003"/>
    <lineage>
        <taxon>Eukaryota</taxon>
        <taxon>Sar</taxon>
        <taxon>Stramenopiles</taxon>
        <taxon>Ochrophyta</taxon>
        <taxon>Bacillariophyta</taxon>
        <taxon>Bacillariophyceae</taxon>
        <taxon>Bacillariophycidae</taxon>
        <taxon>Bacillariales</taxon>
        <taxon>Bacillariaceae</taxon>
        <taxon>Fragilariopsis</taxon>
    </lineage>
</organism>
<feature type="signal peptide" evidence="2">
    <location>
        <begin position="1"/>
        <end position="27"/>
    </location>
</feature>